<accession>A0ABW3PQX8</accession>
<evidence type="ECO:0000256" key="7">
    <source>
        <dbReference type="ARBA" id="ARBA00022630"/>
    </source>
</evidence>
<comment type="function">
    <text evidence="11">Involved in coproporphyrin-dependent heme b biosynthesis. Catalyzes the oxidation of coproporphyrinogen III to coproporphyrin III.</text>
</comment>
<keyword evidence="11" id="KW-0963">Cytoplasm</keyword>
<evidence type="ECO:0000256" key="5">
    <source>
        <dbReference type="ARBA" id="ARBA00012402"/>
    </source>
</evidence>
<name>A0ABW3PQX8_9BACL</name>
<dbReference type="RefSeq" id="WP_251582509.1">
    <property type="nucleotide sequence ID" value="NZ_JBHTKX010000001.1"/>
</dbReference>
<evidence type="ECO:0000256" key="9">
    <source>
        <dbReference type="ARBA" id="ARBA00023002"/>
    </source>
</evidence>
<dbReference type="InterPro" id="IPR002937">
    <property type="entry name" value="Amino_oxidase"/>
</dbReference>
<comment type="caution">
    <text evidence="13">The sequence shown here is derived from an EMBL/GenBank/DDBJ whole genome shotgun (WGS) entry which is preliminary data.</text>
</comment>
<organism evidence="13 14">
    <name type="scientific">Paenibacillus provencensis</name>
    <dbReference type="NCBI Taxonomy" id="441151"/>
    <lineage>
        <taxon>Bacteria</taxon>
        <taxon>Bacillati</taxon>
        <taxon>Bacillota</taxon>
        <taxon>Bacilli</taxon>
        <taxon>Bacillales</taxon>
        <taxon>Paenibacillaceae</taxon>
        <taxon>Paenibacillus</taxon>
    </lineage>
</organism>
<dbReference type="Gene3D" id="3.50.50.60">
    <property type="entry name" value="FAD/NAD(P)-binding domain"/>
    <property type="match status" value="1"/>
</dbReference>
<dbReference type="InterPro" id="IPR050464">
    <property type="entry name" value="Zeta_carotene_desat/Oxidored"/>
</dbReference>
<dbReference type="GO" id="GO:0004729">
    <property type="term" value="F:oxygen-dependent protoporphyrinogen oxidase activity"/>
    <property type="evidence" value="ECO:0007669"/>
    <property type="project" value="UniProtKB-EC"/>
</dbReference>
<sequence length="470" mass="52009">MKTVAIVGGGITGLSCAYHLQKEIRTSGQDVRIVLLEADSALGGKISTVHDGEFTMETGADSIVTRKKNTFQYIEQLGLTDRIVFNETGTSFVHSDGALKQIPDDSMFGIPMSIESLASTTLVSAEGKVEALKDFYTPNDRFTKNDSLGEFLEAFLGKEFVEKQIAPVISGVYSGNIYDLTLASTLSYLLDYKNEYGSLIRGLSEQRGKLKSSGEKKFLSFAGGMSDLIDAFERELSKVDIRKETSVTRIERVNGKYTLNLSAGDELEADYVVLSVPHTAAGSMLAKPELMRDFEQLKSSSLISIYLGFDIPDSELPANGTGFITTDASDLKCNACTWTSRKWKHTSDHSRLLVRLFYKSTKPVYDSLLPLSEEELIEVALSDIREAMGISAKPMTHHVHKWHEQMPNYHMKHHELVQSLEHGMSLYFPGIWLAGCSYYGVGIPDCMLNGEKTAAKVIEQLHLQGVVEQP</sequence>
<reference evidence="14" key="1">
    <citation type="journal article" date="2019" name="Int. J. Syst. Evol. Microbiol.">
        <title>The Global Catalogue of Microorganisms (GCM) 10K type strain sequencing project: providing services to taxonomists for standard genome sequencing and annotation.</title>
        <authorList>
            <consortium name="The Broad Institute Genomics Platform"/>
            <consortium name="The Broad Institute Genome Sequencing Center for Infectious Disease"/>
            <person name="Wu L."/>
            <person name="Ma J."/>
        </authorList>
    </citation>
    <scope>NUCLEOTIDE SEQUENCE [LARGE SCALE GENOMIC DNA]</scope>
    <source>
        <strain evidence="14">CCUG 53519</strain>
    </source>
</reference>
<dbReference type="NCBIfam" id="TIGR00562">
    <property type="entry name" value="proto_IX_ox"/>
    <property type="match status" value="1"/>
</dbReference>
<evidence type="ECO:0000256" key="10">
    <source>
        <dbReference type="ARBA" id="ARBA00023133"/>
    </source>
</evidence>
<evidence type="ECO:0000256" key="2">
    <source>
        <dbReference type="ARBA" id="ARBA00001974"/>
    </source>
</evidence>
<evidence type="ECO:0000256" key="4">
    <source>
        <dbReference type="ARBA" id="ARBA00008310"/>
    </source>
</evidence>
<dbReference type="Proteomes" id="UP001597169">
    <property type="component" value="Unassembled WGS sequence"/>
</dbReference>
<dbReference type="EMBL" id="JBHTKX010000001">
    <property type="protein sequence ID" value="MFD1129549.1"/>
    <property type="molecule type" value="Genomic_DNA"/>
</dbReference>
<proteinExistence type="inferred from homology"/>
<comment type="subcellular location">
    <subcellularLocation>
        <location evidence="11">Cytoplasm</location>
    </subcellularLocation>
</comment>
<keyword evidence="10 11" id="KW-0350">Heme biosynthesis</keyword>
<dbReference type="SUPFAM" id="SSF54373">
    <property type="entry name" value="FAD-linked reductases, C-terminal domain"/>
    <property type="match status" value="1"/>
</dbReference>
<keyword evidence="8 11" id="KW-0274">FAD</keyword>
<gene>
    <name evidence="13" type="primary">hemG</name>
    <name evidence="13" type="ORF">ACFQ3J_15355</name>
</gene>
<keyword evidence="14" id="KW-1185">Reference proteome</keyword>
<dbReference type="PANTHER" id="PTHR42923">
    <property type="entry name" value="PROTOPORPHYRINOGEN OXIDASE"/>
    <property type="match status" value="1"/>
</dbReference>
<dbReference type="PROSITE" id="PS51257">
    <property type="entry name" value="PROKAR_LIPOPROTEIN"/>
    <property type="match status" value="1"/>
</dbReference>
<dbReference type="SUPFAM" id="SSF51905">
    <property type="entry name" value="FAD/NAD(P)-binding domain"/>
    <property type="match status" value="1"/>
</dbReference>
<keyword evidence="7 11" id="KW-0285">Flavoprotein</keyword>
<comment type="cofactor">
    <cofactor evidence="2 11">
        <name>FAD</name>
        <dbReference type="ChEBI" id="CHEBI:57692"/>
    </cofactor>
</comment>
<evidence type="ECO:0000256" key="8">
    <source>
        <dbReference type="ARBA" id="ARBA00022827"/>
    </source>
</evidence>
<evidence type="ECO:0000256" key="11">
    <source>
        <dbReference type="RuleBase" id="RU364052"/>
    </source>
</evidence>
<evidence type="ECO:0000256" key="3">
    <source>
        <dbReference type="ARBA" id="ARBA00004744"/>
    </source>
</evidence>
<dbReference type="InterPro" id="IPR004572">
    <property type="entry name" value="Protoporphyrinogen_oxidase"/>
</dbReference>
<comment type="catalytic activity">
    <reaction evidence="1">
        <text>coproporphyrinogen III + 3 O2 = coproporphyrin III + 3 H2O2</text>
        <dbReference type="Rhea" id="RHEA:43436"/>
        <dbReference type="ChEBI" id="CHEBI:15379"/>
        <dbReference type="ChEBI" id="CHEBI:16240"/>
        <dbReference type="ChEBI" id="CHEBI:57309"/>
        <dbReference type="ChEBI" id="CHEBI:131725"/>
        <dbReference type="EC" id="1.3.3.15"/>
    </reaction>
    <physiologicalReaction direction="left-to-right" evidence="1">
        <dbReference type="Rhea" id="RHEA:43437"/>
    </physiologicalReaction>
</comment>
<protein>
    <recommendedName>
        <fullName evidence="6 11">Coproporphyrinogen III oxidase</fullName>
        <ecNumber evidence="5 11">1.3.3.15</ecNumber>
    </recommendedName>
</protein>
<evidence type="ECO:0000313" key="13">
    <source>
        <dbReference type="EMBL" id="MFD1129549.1"/>
    </source>
</evidence>
<keyword evidence="9 11" id="KW-0560">Oxidoreductase</keyword>
<comment type="similarity">
    <text evidence="4 11">Belongs to the protoporphyrinogen/coproporphyrinogen oxidase family. Coproporphyrinogen III oxidase subfamily.</text>
</comment>
<dbReference type="Gene3D" id="3.90.660.20">
    <property type="entry name" value="Protoporphyrinogen oxidase, mitochondrial, domain 2"/>
    <property type="match status" value="1"/>
</dbReference>
<evidence type="ECO:0000259" key="12">
    <source>
        <dbReference type="Pfam" id="PF01593"/>
    </source>
</evidence>
<feature type="domain" description="Amine oxidase" evidence="12">
    <location>
        <begin position="11"/>
        <end position="458"/>
    </location>
</feature>
<dbReference type="InterPro" id="IPR036188">
    <property type="entry name" value="FAD/NAD-bd_sf"/>
</dbReference>
<dbReference type="Pfam" id="PF01593">
    <property type="entry name" value="Amino_oxidase"/>
    <property type="match status" value="1"/>
</dbReference>
<evidence type="ECO:0000256" key="1">
    <source>
        <dbReference type="ARBA" id="ARBA00001755"/>
    </source>
</evidence>
<dbReference type="EC" id="1.3.3.15" evidence="5 11"/>
<evidence type="ECO:0000313" key="14">
    <source>
        <dbReference type="Proteomes" id="UP001597169"/>
    </source>
</evidence>
<evidence type="ECO:0000256" key="6">
    <source>
        <dbReference type="ARBA" id="ARBA00019046"/>
    </source>
</evidence>
<comment type="pathway">
    <text evidence="3 11">Porphyrin-containing compound metabolism; protoheme biosynthesis.</text>
</comment>
<dbReference type="Gene3D" id="1.10.3110.10">
    <property type="entry name" value="protoporphyrinogen ix oxidase, domain 3"/>
    <property type="match status" value="1"/>
</dbReference>
<dbReference type="PANTHER" id="PTHR42923:SF3">
    <property type="entry name" value="PROTOPORPHYRINOGEN OXIDASE"/>
    <property type="match status" value="1"/>
</dbReference>